<keyword evidence="2" id="KW-1185">Reference proteome</keyword>
<sequence>MSIYLLDEDEDKRIQFPPVAIDGYVARTTKATNHCKKSHKLMALFGSTSSFLQSSLFPATSIPHSSLFFTLNGKPLSDSTPLLQNSQIAPLSTLTLHLRFLGGGGDGGATGAESRDCYLNMYAVKKPDKVDPNEMRLSKWLNCSLSNEPLRHPIVIDKLGNLFNKEALVEGLLKKNLPKEFGYIKGIRGSDKIVINGTEEEVTELWEKLKEEKLKVKDNGKENKEAEEWGCERRGVGRLTGTKHGIEGNGINGNAKGSAKKFKAADIAPANATKAVYRQFSPSRKSDFKETYSCRSLPLGGTDQLVDVRWF</sequence>
<dbReference type="Proteomes" id="UP001318860">
    <property type="component" value="Unassembled WGS sequence"/>
</dbReference>
<evidence type="ECO:0000313" key="2">
    <source>
        <dbReference type="Proteomes" id="UP001318860"/>
    </source>
</evidence>
<dbReference type="PANTHER" id="PTHR12775">
    <property type="entry name" value="PROTEIN C20ORF43 HOMOLOG"/>
    <property type="match status" value="1"/>
</dbReference>
<accession>A0ABR0VMF3</accession>
<dbReference type="EMBL" id="JABTTQ020001038">
    <property type="protein sequence ID" value="KAK6136433.1"/>
    <property type="molecule type" value="Genomic_DNA"/>
</dbReference>
<dbReference type="PANTHER" id="PTHR12775:SF2">
    <property type="entry name" value="REPLICATION TERMINATION FACTOR 2"/>
    <property type="match status" value="1"/>
</dbReference>
<dbReference type="Pfam" id="PF04641">
    <property type="entry name" value="Rtf2"/>
    <property type="match status" value="1"/>
</dbReference>
<reference evidence="1 2" key="1">
    <citation type="journal article" date="2021" name="Comput. Struct. Biotechnol. J.">
        <title>De novo genome assembly of the potent medicinal plant Rehmannia glutinosa using nanopore technology.</title>
        <authorList>
            <person name="Ma L."/>
            <person name="Dong C."/>
            <person name="Song C."/>
            <person name="Wang X."/>
            <person name="Zheng X."/>
            <person name="Niu Y."/>
            <person name="Chen S."/>
            <person name="Feng W."/>
        </authorList>
    </citation>
    <scope>NUCLEOTIDE SEQUENCE [LARGE SCALE GENOMIC DNA]</scope>
    <source>
        <strain evidence="1">DH-2019</strain>
    </source>
</reference>
<evidence type="ECO:0000313" key="1">
    <source>
        <dbReference type="EMBL" id="KAK6136433.1"/>
    </source>
</evidence>
<proteinExistence type="predicted"/>
<protein>
    <submittedName>
        <fullName evidence="1">Uncharacterized protein</fullName>
    </submittedName>
</protein>
<organism evidence="1 2">
    <name type="scientific">Rehmannia glutinosa</name>
    <name type="common">Chinese foxglove</name>
    <dbReference type="NCBI Taxonomy" id="99300"/>
    <lineage>
        <taxon>Eukaryota</taxon>
        <taxon>Viridiplantae</taxon>
        <taxon>Streptophyta</taxon>
        <taxon>Embryophyta</taxon>
        <taxon>Tracheophyta</taxon>
        <taxon>Spermatophyta</taxon>
        <taxon>Magnoliopsida</taxon>
        <taxon>eudicotyledons</taxon>
        <taxon>Gunneridae</taxon>
        <taxon>Pentapetalae</taxon>
        <taxon>asterids</taxon>
        <taxon>lamiids</taxon>
        <taxon>Lamiales</taxon>
        <taxon>Orobanchaceae</taxon>
        <taxon>Rehmannieae</taxon>
        <taxon>Rehmannia</taxon>
    </lineage>
</organism>
<dbReference type="InterPro" id="IPR006735">
    <property type="entry name" value="Rtf2"/>
</dbReference>
<gene>
    <name evidence="1" type="ORF">DH2020_029854</name>
</gene>
<comment type="caution">
    <text evidence="1">The sequence shown here is derived from an EMBL/GenBank/DDBJ whole genome shotgun (WGS) entry which is preliminary data.</text>
</comment>
<name>A0ABR0VMF3_REHGL</name>